<dbReference type="RefSeq" id="WP_387700660.1">
    <property type="nucleotide sequence ID" value="NZ_JBIAMX010000007.1"/>
</dbReference>
<evidence type="ECO:0000256" key="1">
    <source>
        <dbReference type="ARBA" id="ARBA00001966"/>
    </source>
</evidence>
<feature type="domain" description="4Fe-4S His(Cys)3-ligated-type" evidence="16">
    <location>
        <begin position="114"/>
        <end position="153"/>
    </location>
</feature>
<dbReference type="EMBL" id="JBIAMX010000007">
    <property type="protein sequence ID" value="MFF0544042.1"/>
    <property type="molecule type" value="Genomic_DNA"/>
</dbReference>
<comment type="caution">
    <text evidence="17">The sequence shown here is derived from an EMBL/GenBank/DDBJ whole genome shotgun (WGS) entry which is preliminary data.</text>
</comment>
<evidence type="ECO:0000256" key="5">
    <source>
        <dbReference type="ARBA" id="ARBA00022719"/>
    </source>
</evidence>
<dbReference type="SUPFAM" id="SSF54862">
    <property type="entry name" value="4Fe-4S ferredoxins"/>
    <property type="match status" value="1"/>
</dbReference>
<feature type="region of interest" description="Disordered" evidence="13">
    <location>
        <begin position="1"/>
        <end position="30"/>
    </location>
</feature>
<reference evidence="17 18" key="1">
    <citation type="submission" date="2024-10" db="EMBL/GenBank/DDBJ databases">
        <title>The Natural Products Discovery Center: Release of the First 8490 Sequenced Strains for Exploring Actinobacteria Biosynthetic Diversity.</title>
        <authorList>
            <person name="Kalkreuter E."/>
            <person name="Kautsar S.A."/>
            <person name="Yang D."/>
            <person name="Bader C.D."/>
            <person name="Teijaro C.N."/>
            <person name="Fluegel L."/>
            <person name="Davis C.M."/>
            <person name="Simpson J.R."/>
            <person name="Lauterbach L."/>
            <person name="Steele A.D."/>
            <person name="Gui C."/>
            <person name="Meng S."/>
            <person name="Li G."/>
            <person name="Viehrig K."/>
            <person name="Ye F."/>
            <person name="Su P."/>
            <person name="Kiefer A.F."/>
            <person name="Nichols A."/>
            <person name="Cepeda A.J."/>
            <person name="Yan W."/>
            <person name="Fan B."/>
            <person name="Jiang Y."/>
            <person name="Adhikari A."/>
            <person name="Zheng C.-J."/>
            <person name="Schuster L."/>
            <person name="Cowan T.M."/>
            <person name="Smanski M.J."/>
            <person name="Chevrette M.G."/>
            <person name="De Carvalho L.P.S."/>
            <person name="Shen B."/>
        </authorList>
    </citation>
    <scope>NUCLEOTIDE SEQUENCE [LARGE SCALE GENOMIC DNA]</scope>
    <source>
        <strain evidence="17 18">NPDC004045</strain>
    </source>
</reference>
<dbReference type="Gene3D" id="3.10.20.740">
    <property type="match status" value="1"/>
</dbReference>
<evidence type="ECO:0000259" key="16">
    <source>
        <dbReference type="PROSITE" id="PS51839"/>
    </source>
</evidence>
<keyword evidence="6 12" id="KW-0479">Metal-binding</keyword>
<dbReference type="PANTHER" id="PTHR43105:SF12">
    <property type="entry name" value="NADH-QUINONE OXIDOREDUCTASE SUBUNIT G"/>
    <property type="match status" value="1"/>
</dbReference>
<dbReference type="Gene3D" id="3.40.50.740">
    <property type="match status" value="1"/>
</dbReference>
<evidence type="ECO:0000256" key="10">
    <source>
        <dbReference type="ARBA" id="ARBA00023027"/>
    </source>
</evidence>
<evidence type="ECO:0000259" key="14">
    <source>
        <dbReference type="PROSITE" id="PS51085"/>
    </source>
</evidence>
<dbReference type="CDD" id="cd00207">
    <property type="entry name" value="fer2"/>
    <property type="match status" value="1"/>
</dbReference>
<keyword evidence="8 12" id="KW-0408">Iron</keyword>
<dbReference type="Pfam" id="PF00384">
    <property type="entry name" value="Molybdopterin"/>
    <property type="match status" value="1"/>
</dbReference>
<comment type="cofactor">
    <cofactor evidence="1 12">
        <name>[4Fe-4S] cluster</name>
        <dbReference type="ChEBI" id="CHEBI:49883"/>
    </cofactor>
</comment>
<dbReference type="Gene3D" id="3.40.228.10">
    <property type="entry name" value="Dimethylsulfoxide Reductase, domain 2"/>
    <property type="match status" value="1"/>
</dbReference>
<comment type="similarity">
    <text evidence="2 12">Belongs to the complex I 75 kDa subunit family.</text>
</comment>
<feature type="domain" description="4Fe-4S Mo/W bis-MGD-type" evidence="15">
    <location>
        <begin position="252"/>
        <end position="308"/>
    </location>
</feature>
<evidence type="ECO:0000313" key="18">
    <source>
        <dbReference type="Proteomes" id="UP001601444"/>
    </source>
</evidence>
<keyword evidence="3 12" id="KW-0004">4Fe-4S</keyword>
<dbReference type="Gene3D" id="3.30.70.20">
    <property type="match status" value="1"/>
</dbReference>
<accession>A0ABW6PNQ9</accession>
<dbReference type="InterPro" id="IPR054351">
    <property type="entry name" value="NADH_UbQ_OxRdtase_ferredoxin"/>
</dbReference>
<dbReference type="InterPro" id="IPR010228">
    <property type="entry name" value="NADH_UbQ_OxRdtase_Gsu"/>
</dbReference>
<dbReference type="InterPro" id="IPR006657">
    <property type="entry name" value="MoPterin_dinucl-bd_dom"/>
</dbReference>
<dbReference type="InterPro" id="IPR050123">
    <property type="entry name" value="Prok_molybdopt-oxidoreductase"/>
</dbReference>
<dbReference type="Gene3D" id="2.20.25.90">
    <property type="entry name" value="ADC-like domains"/>
    <property type="match status" value="1"/>
</dbReference>
<protein>
    <recommendedName>
        <fullName evidence="12">NADH-quinone oxidoreductase</fullName>
        <ecNumber evidence="12">7.1.1.-</ecNumber>
    </recommendedName>
</protein>
<sequence length="881" mass="91984">MTRASRNDAVGGGGRTTGAPAPAPATGSQAQAPDLVTVTIDDTAVRVPAGTLLIRAAELIGVQIPRFCDHPLLDPVGACRQCLVEVEGQRKPVASCTIPVTDGMVVRTQLSSPVAEKAQRGVMELLLINHPLDCPVCDKGGECPLQNQAMSTGSAESRFDGVKRTYPKPIPLSTAVLLDRERCVLCARCTRFSQQVAGDPFIELMDRGALQQVGTAESEPLDSYFSGNTVQICPVGALTGTAYRFRARPFDLVSSPSVCEHCASGCAQRTDHRRGKVLRRLAGDDPQVNDEWNCDKGRWAFAYATERDRLTTPLVRDDSGELVPASWSQALAVAAEGLRAAVDAGVVVGGRVTEEDAYAYGKFARMVLGTNDIDFRTRVHSVEEAEFLAAQVAGSGVLVDYERIERAPLVLLAGFEPEEESPIVYLRLRRAARKRGLRVVSLAALASRGLERMAGTLLATAPGGEAAMLNLLAAAVDTEMIAPALVDALVTGRGAAAPEVSGARHRAAEPESGGVDRPRRLTEAAAELTGLVGLLASGDAVIMAGERLAGSPGALTAVLRLATAAGAAVAWVPRRAGERGAVEAGALPGLLPGGRPVVDPQARQQVRGVWNAAELPVTVGRDAQAILTPGSGPGALIIGGVDPADMPDPATALAAIDVARFVVSLELRHSAVTERADVVFPVASVLEKSGTFRTWEGRARPFAAAPLDTTRRVAAPLSDLRVLAALADELHTPLGLPDAAAARAELDALGVWQGTPAPHPQVPAEQAVRPGPGQAVLAGWRMLLDLGRMQDGEPNLAGIARPAVLRLSPATAAEIGAGEDDPVTVSTARGEITLPLRITAMPDRVVWLPLHSAGSTVGAALGVAPGALVALCRAPERNDHA</sequence>
<evidence type="ECO:0000256" key="3">
    <source>
        <dbReference type="ARBA" id="ARBA00022485"/>
    </source>
</evidence>
<dbReference type="Pfam" id="PF22117">
    <property type="entry name" value="Fer4_Nqo3"/>
    <property type="match status" value="1"/>
</dbReference>
<dbReference type="NCBIfam" id="TIGR01973">
    <property type="entry name" value="NuoG"/>
    <property type="match status" value="1"/>
</dbReference>
<keyword evidence="4 12" id="KW-0001">2Fe-2S</keyword>
<dbReference type="InterPro" id="IPR000283">
    <property type="entry name" value="NADH_UbQ_OxRdtase_75kDa_su_CS"/>
</dbReference>
<evidence type="ECO:0000256" key="4">
    <source>
        <dbReference type="ARBA" id="ARBA00022714"/>
    </source>
</evidence>
<dbReference type="SMART" id="SM00929">
    <property type="entry name" value="NADH-G_4Fe-4S_3"/>
    <property type="match status" value="1"/>
</dbReference>
<dbReference type="Pfam" id="PF10588">
    <property type="entry name" value="NADH-G_4Fe-4S_3"/>
    <property type="match status" value="1"/>
</dbReference>
<dbReference type="InterPro" id="IPR006963">
    <property type="entry name" value="Mopterin_OxRdtase_4Fe-4S_dom"/>
</dbReference>
<dbReference type="Pfam" id="PF01568">
    <property type="entry name" value="Molydop_binding"/>
    <property type="match status" value="1"/>
</dbReference>
<evidence type="ECO:0000313" key="17">
    <source>
        <dbReference type="EMBL" id="MFF0544042.1"/>
    </source>
</evidence>
<dbReference type="InterPro" id="IPR009010">
    <property type="entry name" value="Asp_de-COase-like_dom_sf"/>
</dbReference>
<feature type="compositionally biased region" description="Low complexity" evidence="13">
    <location>
        <begin position="17"/>
        <end position="30"/>
    </location>
</feature>
<dbReference type="PROSITE" id="PS00643">
    <property type="entry name" value="COMPLEX1_75K_3"/>
    <property type="match status" value="1"/>
</dbReference>
<keyword evidence="18" id="KW-1185">Reference proteome</keyword>
<evidence type="ECO:0000259" key="15">
    <source>
        <dbReference type="PROSITE" id="PS51669"/>
    </source>
</evidence>
<evidence type="ECO:0000256" key="13">
    <source>
        <dbReference type="SAM" id="MobiDB-lite"/>
    </source>
</evidence>
<evidence type="ECO:0000256" key="2">
    <source>
        <dbReference type="ARBA" id="ARBA00005404"/>
    </source>
</evidence>
<dbReference type="CDD" id="cd02788">
    <property type="entry name" value="MopB_CT_NDH-1_NuoG2-N7"/>
    <property type="match status" value="1"/>
</dbReference>
<dbReference type="PROSITE" id="PS51669">
    <property type="entry name" value="4FE4S_MOW_BIS_MGD"/>
    <property type="match status" value="1"/>
</dbReference>
<keyword evidence="9 12" id="KW-0411">Iron-sulfur</keyword>
<dbReference type="Pfam" id="PF13510">
    <property type="entry name" value="Fer2_4"/>
    <property type="match status" value="1"/>
</dbReference>
<feature type="domain" description="2Fe-2S ferredoxin-type" evidence="14">
    <location>
        <begin position="34"/>
        <end position="112"/>
    </location>
</feature>
<evidence type="ECO:0000256" key="9">
    <source>
        <dbReference type="ARBA" id="ARBA00023014"/>
    </source>
</evidence>
<dbReference type="InterPro" id="IPR001041">
    <property type="entry name" value="2Fe-2S_ferredoxin-type"/>
</dbReference>
<dbReference type="SUPFAM" id="SSF53706">
    <property type="entry name" value="Formate dehydrogenase/DMSO reductase, domains 1-3"/>
    <property type="match status" value="1"/>
</dbReference>
<evidence type="ECO:0000256" key="11">
    <source>
        <dbReference type="ARBA" id="ARBA00047712"/>
    </source>
</evidence>
<dbReference type="GO" id="GO:0050136">
    <property type="term" value="F:NADH dehydrogenase (quinone) (non-electrogenic) activity"/>
    <property type="evidence" value="ECO:0007669"/>
    <property type="project" value="UniProtKB-EC"/>
</dbReference>
<dbReference type="SUPFAM" id="SSF50692">
    <property type="entry name" value="ADC-like"/>
    <property type="match status" value="1"/>
</dbReference>
<comment type="function">
    <text evidence="12">NDH-1 shuttles electrons from NADH, via FMN and iron-sulfur (Fe-S) centers, to quinones in the respiratory chain. Couples the redox reaction to proton translocation (for every two electrons transferred, four hydrogen ions are translocated across the cytoplasmic membrane), and thus conserves the redox energy in a proton gradient.</text>
</comment>
<dbReference type="Proteomes" id="UP001601444">
    <property type="component" value="Unassembled WGS sequence"/>
</dbReference>
<keyword evidence="10 12" id="KW-0520">NAD</keyword>
<keyword evidence="17" id="KW-0560">Oxidoreductase</keyword>
<dbReference type="SMART" id="SM00926">
    <property type="entry name" value="Molybdop_Fe4S4"/>
    <property type="match status" value="1"/>
</dbReference>
<dbReference type="PROSITE" id="PS00642">
    <property type="entry name" value="COMPLEX1_75K_2"/>
    <property type="match status" value="1"/>
</dbReference>
<keyword evidence="5 12" id="KW-0874">Quinone</keyword>
<dbReference type="Gene3D" id="2.40.40.20">
    <property type="match status" value="1"/>
</dbReference>
<evidence type="ECO:0000256" key="6">
    <source>
        <dbReference type="ARBA" id="ARBA00022723"/>
    </source>
</evidence>
<evidence type="ECO:0000256" key="12">
    <source>
        <dbReference type="RuleBase" id="RU003525"/>
    </source>
</evidence>
<dbReference type="EC" id="7.1.1.-" evidence="12"/>
<comment type="cofactor">
    <cofactor evidence="12">
        <name>[2Fe-2S] cluster</name>
        <dbReference type="ChEBI" id="CHEBI:190135"/>
    </cofactor>
    <text evidence="12">Binds 1 [2Fe-2S] cluster per subunit.</text>
</comment>
<proteinExistence type="inferred from homology"/>
<dbReference type="PROSITE" id="PS00641">
    <property type="entry name" value="COMPLEX1_75K_1"/>
    <property type="match status" value="1"/>
</dbReference>
<dbReference type="PROSITE" id="PS51839">
    <property type="entry name" value="4FE4S_HC3"/>
    <property type="match status" value="1"/>
</dbReference>
<evidence type="ECO:0000256" key="7">
    <source>
        <dbReference type="ARBA" id="ARBA00022967"/>
    </source>
</evidence>
<dbReference type="InterPro" id="IPR019574">
    <property type="entry name" value="NADH_UbQ_OxRdtase_Gsu_4Fe4S-bd"/>
</dbReference>
<gene>
    <name evidence="17" type="ORF">ACFYTF_14520</name>
</gene>
<dbReference type="PANTHER" id="PTHR43105">
    <property type="entry name" value="RESPIRATORY NITRATE REDUCTASE"/>
    <property type="match status" value="1"/>
</dbReference>
<evidence type="ECO:0000256" key="8">
    <source>
        <dbReference type="ARBA" id="ARBA00023004"/>
    </source>
</evidence>
<dbReference type="InterPro" id="IPR036010">
    <property type="entry name" value="2Fe-2S_ferredoxin-like_sf"/>
</dbReference>
<organism evidence="17 18">
    <name type="scientific">Nocardia thailandica</name>
    <dbReference type="NCBI Taxonomy" id="257275"/>
    <lineage>
        <taxon>Bacteria</taxon>
        <taxon>Bacillati</taxon>
        <taxon>Actinomycetota</taxon>
        <taxon>Actinomycetes</taxon>
        <taxon>Mycobacteriales</taxon>
        <taxon>Nocardiaceae</taxon>
        <taxon>Nocardia</taxon>
    </lineage>
</organism>
<name>A0ABW6PNQ9_9NOCA</name>
<dbReference type="InterPro" id="IPR006656">
    <property type="entry name" value="Mopterin_OxRdtase"/>
</dbReference>
<comment type="catalytic activity">
    <reaction evidence="11 12">
        <text>a quinone + NADH + 5 H(+)(in) = a quinol + NAD(+) + 4 H(+)(out)</text>
        <dbReference type="Rhea" id="RHEA:57888"/>
        <dbReference type="ChEBI" id="CHEBI:15378"/>
        <dbReference type="ChEBI" id="CHEBI:24646"/>
        <dbReference type="ChEBI" id="CHEBI:57540"/>
        <dbReference type="ChEBI" id="CHEBI:57945"/>
        <dbReference type="ChEBI" id="CHEBI:132124"/>
    </reaction>
</comment>
<keyword evidence="7 12" id="KW-1278">Translocase</keyword>
<dbReference type="SUPFAM" id="SSF54292">
    <property type="entry name" value="2Fe-2S ferredoxin-like"/>
    <property type="match status" value="1"/>
</dbReference>
<dbReference type="PROSITE" id="PS51085">
    <property type="entry name" value="2FE2S_FER_2"/>
    <property type="match status" value="1"/>
</dbReference>
<dbReference type="NCBIfam" id="NF005895">
    <property type="entry name" value="PRK07860.1"/>
    <property type="match status" value="1"/>
</dbReference>